<protein>
    <submittedName>
        <fullName evidence="6">Spore germination protein A1</fullName>
    </submittedName>
</protein>
<sequence>MSIEMEKLSTHYHDNVKRLKTAFSYPNNEDFVVRELSLSHLNKQAAFFYLKGTVKEDEIQEQVFNPLLTANEQIDTEHILTVLQNQLTKPPQFHTNLNILIHKILNGHTVLIIEGNLEAIVLPTMAFAHRTVGQPEIEAVLKGPKEAFLESSDVNRSLIRRTIKNQHLLTETITIGDGSTTDVSLMYVSDLVEPALVQEVKKHLQSIEADYIANLSILEQYIEDNPYSLVPTVLLTERPDRAAAFLDEGHIVLIMDNSPDCLVAPVTFWSFFQTAEDQYQRFAFGNLIRIIRLLAFFMALFAPAVYLATTNYHVEMIPTDLLLTISSNRGNVPLPAVLELVLVEIMFDVIREAGTRMPSKVGPVVAIVAAFIVSYATITAGLLSPVIISVVGIASLASYAIPTNSFNFAVRIARFGFIALAAVLGFLGIALGVAMSISYMSTVKSFGVPFISPLAPYNRSSSDLIFRRAQWKQWVRPMNISGKQPVRGKKPEGGANS</sequence>
<dbReference type="AlphaFoldDB" id="A0A1X9MGP1"/>
<dbReference type="KEGG" id="bkw:BkAM31D_23765"/>
<dbReference type="PANTHER" id="PTHR22550">
    <property type="entry name" value="SPORE GERMINATION PROTEIN"/>
    <property type="match status" value="1"/>
</dbReference>
<keyword evidence="5" id="KW-1133">Transmembrane helix</keyword>
<dbReference type="Proteomes" id="UP000193006">
    <property type="component" value="Chromosome"/>
</dbReference>
<dbReference type="RefSeq" id="WP_066154566.1">
    <property type="nucleotide sequence ID" value="NZ_CP020814.1"/>
</dbReference>
<feature type="transmembrane region" description="Helical" evidence="5">
    <location>
        <begin position="362"/>
        <end position="395"/>
    </location>
</feature>
<dbReference type="PIRSF" id="PIRSF005690">
    <property type="entry name" value="GerBA"/>
    <property type="match status" value="1"/>
</dbReference>
<gene>
    <name evidence="6" type="primary">gerAA_5</name>
    <name evidence="6" type="ORF">BkAM31D_23765</name>
</gene>
<comment type="subcellular location">
    <subcellularLocation>
        <location evidence="4">Cell membrane</location>
    </subcellularLocation>
    <subcellularLocation>
        <location evidence="1">Membrane</location>
        <topology evidence="1">Multi-pass membrane protein</topology>
    </subcellularLocation>
</comment>
<feature type="transmembrane region" description="Helical" evidence="5">
    <location>
        <begin position="290"/>
        <end position="312"/>
    </location>
</feature>
<dbReference type="STRING" id="199441.BkAM31D_23765"/>
<dbReference type="GO" id="GO:0005886">
    <property type="term" value="C:plasma membrane"/>
    <property type="evidence" value="ECO:0007669"/>
    <property type="project" value="UniProtKB-SubCell"/>
</dbReference>
<dbReference type="InterPro" id="IPR004995">
    <property type="entry name" value="Spore_Ger"/>
</dbReference>
<evidence type="ECO:0000313" key="7">
    <source>
        <dbReference type="Proteomes" id="UP000193006"/>
    </source>
</evidence>
<dbReference type="EMBL" id="CP020814">
    <property type="protein sequence ID" value="ARK32627.1"/>
    <property type="molecule type" value="Genomic_DNA"/>
</dbReference>
<organism evidence="6 7">
    <name type="scientific">Halalkalibacter krulwichiae</name>
    <dbReference type="NCBI Taxonomy" id="199441"/>
    <lineage>
        <taxon>Bacteria</taxon>
        <taxon>Bacillati</taxon>
        <taxon>Bacillota</taxon>
        <taxon>Bacilli</taxon>
        <taxon>Bacillales</taxon>
        <taxon>Bacillaceae</taxon>
        <taxon>Halalkalibacter</taxon>
    </lineage>
</organism>
<evidence type="ECO:0000256" key="5">
    <source>
        <dbReference type="SAM" id="Phobius"/>
    </source>
</evidence>
<evidence type="ECO:0000256" key="3">
    <source>
        <dbReference type="ARBA" id="ARBA00023136"/>
    </source>
</evidence>
<name>A0A1X9MGP1_9BACI</name>
<feature type="transmembrane region" description="Helical" evidence="5">
    <location>
        <begin position="415"/>
        <end position="437"/>
    </location>
</feature>
<keyword evidence="3 4" id="KW-0472">Membrane</keyword>
<dbReference type="PANTHER" id="PTHR22550:SF5">
    <property type="entry name" value="LEUCINE ZIPPER PROTEIN 4"/>
    <property type="match status" value="1"/>
</dbReference>
<evidence type="ECO:0000313" key="6">
    <source>
        <dbReference type="EMBL" id="ARK32627.1"/>
    </source>
</evidence>
<evidence type="ECO:0000256" key="4">
    <source>
        <dbReference type="PIRNR" id="PIRNR005690"/>
    </source>
</evidence>
<evidence type="ECO:0000256" key="2">
    <source>
        <dbReference type="ARBA" id="ARBA00005278"/>
    </source>
</evidence>
<accession>A0A1X9MGP1</accession>
<comment type="similarity">
    <text evidence="2 4">Belongs to the GerABKA family.</text>
</comment>
<evidence type="ECO:0000256" key="1">
    <source>
        <dbReference type="ARBA" id="ARBA00004141"/>
    </source>
</evidence>
<keyword evidence="5" id="KW-0812">Transmembrane</keyword>
<keyword evidence="7" id="KW-1185">Reference proteome</keyword>
<dbReference type="Pfam" id="PF03323">
    <property type="entry name" value="GerA"/>
    <property type="match status" value="1"/>
</dbReference>
<proteinExistence type="inferred from homology"/>
<dbReference type="GO" id="GO:0009847">
    <property type="term" value="P:spore germination"/>
    <property type="evidence" value="ECO:0007669"/>
    <property type="project" value="UniProtKB-UniRule"/>
</dbReference>
<dbReference type="InterPro" id="IPR050768">
    <property type="entry name" value="UPF0353/GerABKA_families"/>
</dbReference>
<reference evidence="6 7" key="1">
    <citation type="submission" date="2017-04" db="EMBL/GenBank/DDBJ databases">
        <title>Bacillus krulwichiae AM31D Genome sequencing and assembly.</title>
        <authorList>
            <person name="Krulwich T.A."/>
            <person name="Anastor L."/>
            <person name="Ehrlich R."/>
            <person name="Ehrlich G.D."/>
            <person name="Janto B."/>
        </authorList>
    </citation>
    <scope>NUCLEOTIDE SEQUENCE [LARGE SCALE GENOMIC DNA]</scope>
    <source>
        <strain evidence="6 7">AM31D</strain>
    </source>
</reference>